<reference evidence="3" key="3">
    <citation type="submission" date="2025-09" db="UniProtKB">
        <authorList>
            <consortium name="Ensembl"/>
        </authorList>
    </citation>
    <scope>IDENTIFICATION</scope>
</reference>
<evidence type="ECO:0000313" key="3">
    <source>
        <dbReference type="Ensembl" id="ENSCSAVP00000001664.1"/>
    </source>
</evidence>
<name>H2Y8L6_CIOSA</name>
<organism evidence="3 4">
    <name type="scientific">Ciona savignyi</name>
    <name type="common">Pacific transparent sea squirt</name>
    <dbReference type="NCBI Taxonomy" id="51511"/>
    <lineage>
        <taxon>Eukaryota</taxon>
        <taxon>Metazoa</taxon>
        <taxon>Chordata</taxon>
        <taxon>Tunicata</taxon>
        <taxon>Ascidiacea</taxon>
        <taxon>Phlebobranchia</taxon>
        <taxon>Cionidae</taxon>
        <taxon>Ciona</taxon>
    </lineage>
</organism>
<evidence type="ECO:0000256" key="2">
    <source>
        <dbReference type="SAM" id="Phobius"/>
    </source>
</evidence>
<dbReference type="AlphaFoldDB" id="H2Y8L6"/>
<reference evidence="4" key="1">
    <citation type="submission" date="2003-08" db="EMBL/GenBank/DDBJ databases">
        <authorList>
            <person name="Birren B."/>
            <person name="Nusbaum C."/>
            <person name="Abebe A."/>
            <person name="Abouelleil A."/>
            <person name="Adekoya E."/>
            <person name="Ait-zahra M."/>
            <person name="Allen N."/>
            <person name="Allen T."/>
            <person name="An P."/>
            <person name="Anderson M."/>
            <person name="Anderson S."/>
            <person name="Arachchi H."/>
            <person name="Armbruster J."/>
            <person name="Bachantsang P."/>
            <person name="Baldwin J."/>
            <person name="Barry A."/>
            <person name="Bayul T."/>
            <person name="Blitshsteyn B."/>
            <person name="Bloom T."/>
            <person name="Blye J."/>
            <person name="Boguslavskiy L."/>
            <person name="Borowsky M."/>
            <person name="Boukhgalter B."/>
            <person name="Brunache A."/>
            <person name="Butler J."/>
            <person name="Calixte N."/>
            <person name="Calvo S."/>
            <person name="Camarata J."/>
            <person name="Campo K."/>
            <person name="Chang J."/>
            <person name="Cheshatsang Y."/>
            <person name="Citroen M."/>
            <person name="Collymore A."/>
            <person name="Considine T."/>
            <person name="Cook A."/>
            <person name="Cooke P."/>
            <person name="Corum B."/>
            <person name="Cuomo C."/>
            <person name="David R."/>
            <person name="Dawoe T."/>
            <person name="Degray S."/>
            <person name="Dodge S."/>
            <person name="Dooley K."/>
            <person name="Dorje P."/>
            <person name="Dorjee K."/>
            <person name="Dorris L."/>
            <person name="Duffey N."/>
            <person name="Dupes A."/>
            <person name="Elkins T."/>
            <person name="Engels R."/>
            <person name="Erickson J."/>
            <person name="Farina A."/>
            <person name="Faro S."/>
            <person name="Ferreira P."/>
            <person name="Fischer H."/>
            <person name="Fitzgerald M."/>
            <person name="Foley K."/>
            <person name="Gage D."/>
            <person name="Galagan J."/>
            <person name="Gearin G."/>
            <person name="Gnerre S."/>
            <person name="Gnirke A."/>
            <person name="Goyette A."/>
            <person name="Graham J."/>
            <person name="Grandbois E."/>
            <person name="Gyaltsen K."/>
            <person name="Hafez N."/>
            <person name="Hagopian D."/>
            <person name="Hagos B."/>
            <person name="Hall J."/>
            <person name="Hatcher B."/>
            <person name="Heller A."/>
            <person name="Higgins H."/>
            <person name="Honan T."/>
            <person name="Horn A."/>
            <person name="Houde N."/>
            <person name="Hughes L."/>
            <person name="Hulme W."/>
            <person name="Husby E."/>
            <person name="Iliev I."/>
            <person name="Jaffe D."/>
            <person name="Jones C."/>
            <person name="Kamal M."/>
            <person name="Kamat A."/>
            <person name="Kamvysselis M."/>
            <person name="Karlsson E."/>
            <person name="Kells C."/>
            <person name="Kieu A."/>
            <person name="Kisner P."/>
            <person name="Kodira C."/>
            <person name="Kulbokas E."/>
            <person name="Labutti K."/>
            <person name="Lama D."/>
            <person name="Landers T."/>
            <person name="Leger J."/>
            <person name="Levine S."/>
            <person name="Lewis D."/>
            <person name="Lewis T."/>
            <person name="Lindblad-toh K."/>
            <person name="Liu X."/>
            <person name="Lokyitsang T."/>
            <person name="Lokyitsang Y."/>
            <person name="Lucien O."/>
            <person name="Lui A."/>
            <person name="Ma L.J."/>
            <person name="Mabbitt R."/>
            <person name="Macdonald J."/>
            <person name="Maclean C."/>
            <person name="Major J."/>
            <person name="Manning J."/>
            <person name="Marabella R."/>
            <person name="Maru K."/>
            <person name="Matthews C."/>
            <person name="Mauceli E."/>
            <person name="Mccarthy M."/>
            <person name="Mcdonough S."/>
            <person name="Mcghee T."/>
            <person name="Meldrim J."/>
            <person name="Meneus L."/>
            <person name="Mesirov J."/>
            <person name="Mihalev A."/>
            <person name="Mihova T."/>
            <person name="Mikkelsen T."/>
            <person name="Mlenga V."/>
            <person name="Moru K."/>
            <person name="Mozes J."/>
            <person name="Mulrain L."/>
            <person name="Munson G."/>
            <person name="Naylor J."/>
            <person name="Newes C."/>
            <person name="Nguyen C."/>
            <person name="Nguyen N."/>
            <person name="Nguyen T."/>
            <person name="Nicol R."/>
            <person name="Nielsen C."/>
            <person name="Nizzari M."/>
            <person name="Norbu C."/>
            <person name="Norbu N."/>
            <person name="O'donnell P."/>
            <person name="Okoawo O."/>
            <person name="O'leary S."/>
            <person name="Omotosho B."/>
            <person name="O'neill K."/>
            <person name="Osman S."/>
            <person name="Parker S."/>
            <person name="Perrin D."/>
            <person name="Phunkhang P."/>
            <person name="Piqani B."/>
            <person name="Purcell S."/>
            <person name="Rachupka T."/>
            <person name="Ramasamy U."/>
            <person name="Rameau R."/>
            <person name="Ray V."/>
            <person name="Raymond C."/>
            <person name="Retta R."/>
            <person name="Richardson S."/>
            <person name="Rise C."/>
            <person name="Rodriguez J."/>
            <person name="Rogers J."/>
            <person name="Rogov P."/>
            <person name="Rutman M."/>
            <person name="Schupbach R."/>
            <person name="Seaman C."/>
            <person name="Settipalli S."/>
            <person name="Sharpe T."/>
            <person name="Sheridan J."/>
            <person name="Sherpa N."/>
            <person name="Shi J."/>
            <person name="Smirnov S."/>
            <person name="Smith C."/>
            <person name="Sougnez C."/>
            <person name="Spencer B."/>
            <person name="Stalker J."/>
            <person name="Stange-thomann N."/>
            <person name="Stavropoulos S."/>
            <person name="Stetson K."/>
            <person name="Stone C."/>
            <person name="Stone S."/>
            <person name="Stubbs M."/>
            <person name="Talamas J."/>
            <person name="Tchuinga P."/>
            <person name="Tenzing P."/>
            <person name="Tesfaye S."/>
            <person name="Theodore J."/>
            <person name="Thoulutsang Y."/>
            <person name="Topham K."/>
            <person name="Towey S."/>
            <person name="Tsamla T."/>
            <person name="Tsomo N."/>
            <person name="Vallee D."/>
            <person name="Vassiliev H."/>
            <person name="Venkataraman V."/>
            <person name="Vinson J."/>
            <person name="Vo A."/>
            <person name="Wade C."/>
            <person name="Wang S."/>
            <person name="Wangchuk T."/>
            <person name="Wangdi T."/>
            <person name="Whittaker C."/>
            <person name="Wilkinson J."/>
            <person name="Wu Y."/>
            <person name="Wyman D."/>
            <person name="Yadav S."/>
            <person name="Yang S."/>
            <person name="Yang X."/>
            <person name="Yeager S."/>
            <person name="Yee E."/>
            <person name="Young G."/>
            <person name="Zainoun J."/>
            <person name="Zembeck L."/>
            <person name="Zimmer A."/>
            <person name="Zody M."/>
            <person name="Lander E."/>
        </authorList>
    </citation>
    <scope>NUCLEOTIDE SEQUENCE [LARGE SCALE GENOMIC DNA]</scope>
</reference>
<feature type="compositionally biased region" description="Basic residues" evidence="1">
    <location>
        <begin position="167"/>
        <end position="181"/>
    </location>
</feature>
<protein>
    <recommendedName>
        <fullName evidence="5">Ion transport domain-containing protein</fullName>
    </recommendedName>
</protein>
<keyword evidence="2" id="KW-0472">Membrane</keyword>
<dbReference type="InParanoid" id="H2Y8L6"/>
<dbReference type="PANTHER" id="PTHR46726:SF2">
    <property type="entry name" value="SH3 DOMAIN-CONTAINING PROTEIN"/>
    <property type="match status" value="1"/>
</dbReference>
<keyword evidence="2" id="KW-1133">Transmembrane helix</keyword>
<evidence type="ECO:0008006" key="5">
    <source>
        <dbReference type="Google" id="ProtNLM"/>
    </source>
</evidence>
<dbReference type="GeneTree" id="ENSGT00390000009695"/>
<feature type="transmembrane region" description="Helical" evidence="2">
    <location>
        <begin position="12"/>
        <end position="34"/>
    </location>
</feature>
<dbReference type="Ensembl" id="ENSCSAVT00000001691.1">
    <property type="protein sequence ID" value="ENSCSAVP00000001664.1"/>
    <property type="gene ID" value="ENSCSAVG00000000962.1"/>
</dbReference>
<feature type="compositionally biased region" description="Basic and acidic residues" evidence="1">
    <location>
        <begin position="155"/>
        <end position="166"/>
    </location>
</feature>
<dbReference type="HOGENOM" id="CLU_1543489_0_0_1"/>
<evidence type="ECO:0000256" key="1">
    <source>
        <dbReference type="SAM" id="MobiDB-lite"/>
    </source>
</evidence>
<sequence length="181" mass="20268">MLGAMNDAGWPSAFYFVSCYLIVDMIVMNLFVAISIEAYKKLARDNTPPGDDLTNNEQPANVNKQVDATLSTTAKNKLNEIFASSRKSRASIGSNTLTGFSSSPFEVRRGTLGSLARSTTPSPRVSDDETMLSVRSQSNSPRRRSVRCEGNGAEDNDKQPTMERRQKMLKQRNKQRRKERR</sequence>
<accession>H2Y8L6</accession>
<dbReference type="Proteomes" id="UP000007875">
    <property type="component" value="Unassembled WGS sequence"/>
</dbReference>
<keyword evidence="4" id="KW-1185">Reference proteome</keyword>
<keyword evidence="2" id="KW-0812">Transmembrane</keyword>
<reference evidence="3" key="2">
    <citation type="submission" date="2025-08" db="UniProtKB">
        <authorList>
            <consortium name="Ensembl"/>
        </authorList>
    </citation>
    <scope>IDENTIFICATION</scope>
</reference>
<proteinExistence type="predicted"/>
<dbReference type="PANTHER" id="PTHR46726">
    <property type="entry name" value="TWO PORE CHANNEL 3"/>
    <property type="match status" value="1"/>
</dbReference>
<evidence type="ECO:0000313" key="4">
    <source>
        <dbReference type="Proteomes" id="UP000007875"/>
    </source>
</evidence>
<feature type="region of interest" description="Disordered" evidence="1">
    <location>
        <begin position="112"/>
        <end position="181"/>
    </location>
</feature>
<dbReference type="OMA" id="MNDAGWP"/>
<dbReference type="STRING" id="51511.ENSCSAVP00000001664"/>
<dbReference type="Gene3D" id="1.10.287.70">
    <property type="match status" value="1"/>
</dbReference>